<organism evidence="1 2">
    <name type="scientific">Sporolactobacillus spathodeae</name>
    <dbReference type="NCBI Taxonomy" id="1465502"/>
    <lineage>
        <taxon>Bacteria</taxon>
        <taxon>Bacillati</taxon>
        <taxon>Bacillota</taxon>
        <taxon>Bacilli</taxon>
        <taxon>Bacillales</taxon>
        <taxon>Sporolactobacillaceae</taxon>
        <taxon>Sporolactobacillus</taxon>
    </lineage>
</organism>
<reference evidence="1 2" key="1">
    <citation type="submission" date="2021-01" db="EMBL/GenBank/DDBJ databases">
        <title>Genomic Encyclopedia of Type Strains, Phase IV (KMG-IV): sequencing the most valuable type-strain genomes for metagenomic binning, comparative biology and taxonomic classification.</title>
        <authorList>
            <person name="Goeker M."/>
        </authorList>
    </citation>
    <scope>NUCLEOTIDE SEQUENCE [LARGE SCALE GENOMIC DNA]</scope>
    <source>
        <strain evidence="1 2">DSM 100968</strain>
    </source>
</reference>
<sequence>MDCKNTTEDLVFEEISEDVAFENSSNCHTNGPSGCCTTYCTDHGPTCKIQTENSWEAFLEANGGIIQY</sequence>
<keyword evidence="2" id="KW-1185">Reference proteome</keyword>
<name>A0ABS2Q619_9BACL</name>
<comment type="caution">
    <text evidence="1">The sequence shown here is derived from an EMBL/GenBank/DDBJ whole genome shotgun (WGS) entry which is preliminary data.</text>
</comment>
<dbReference type="EMBL" id="JAFBEV010000004">
    <property type="protein sequence ID" value="MBM7657239.1"/>
    <property type="molecule type" value="Genomic_DNA"/>
</dbReference>
<protein>
    <submittedName>
        <fullName evidence="1">Uncharacterized protein</fullName>
    </submittedName>
</protein>
<proteinExistence type="predicted"/>
<dbReference type="Proteomes" id="UP000823201">
    <property type="component" value="Unassembled WGS sequence"/>
</dbReference>
<accession>A0ABS2Q619</accession>
<gene>
    <name evidence="1" type="ORF">JOC27_000680</name>
</gene>
<evidence type="ECO:0000313" key="2">
    <source>
        <dbReference type="Proteomes" id="UP000823201"/>
    </source>
</evidence>
<evidence type="ECO:0000313" key="1">
    <source>
        <dbReference type="EMBL" id="MBM7657239.1"/>
    </source>
</evidence>